<reference evidence="1 2" key="1">
    <citation type="journal article" date="2012" name="J. Bacteriol.">
        <title>Genome Sequence of Galbibacter marinum Type Strain ck-I2-15.</title>
        <authorList>
            <person name="Lai Q."/>
            <person name="Li C."/>
            <person name="Shao Z."/>
        </authorList>
    </citation>
    <scope>NUCLEOTIDE SEQUENCE [LARGE SCALE GENOMIC DNA]</scope>
    <source>
        <strain evidence="2">ck-I2-15</strain>
    </source>
</reference>
<dbReference type="EMBL" id="AMSG01000036">
    <property type="protein sequence ID" value="EKF53989.1"/>
    <property type="molecule type" value="Genomic_DNA"/>
</dbReference>
<accession>K2PR32</accession>
<gene>
    <name evidence="1" type="ORF">I215_14703</name>
</gene>
<sequence length="89" mass="10748">MQEKTIRMKKLQQLTKEINELTLRIEQDYPELYQYLDENPITIPDCETPEISVNSFVDYLDNLKSLLERYIESHKQMKHLRTINSVVYK</sequence>
<name>K2PR32_9FLAO</name>
<protein>
    <submittedName>
        <fullName evidence="1">Uncharacterized protein</fullName>
    </submittedName>
</protein>
<comment type="caution">
    <text evidence="1">The sequence shown here is derived from an EMBL/GenBank/DDBJ whole genome shotgun (WGS) entry which is preliminary data.</text>
</comment>
<dbReference type="eggNOG" id="ENOG50332D8">
    <property type="taxonomic scope" value="Bacteria"/>
</dbReference>
<keyword evidence="2" id="KW-1185">Reference proteome</keyword>
<dbReference type="AlphaFoldDB" id="K2PR32"/>
<organism evidence="1 2">
    <name type="scientific">Galbibacter marinus</name>
    <dbReference type="NCBI Taxonomy" id="555500"/>
    <lineage>
        <taxon>Bacteria</taxon>
        <taxon>Pseudomonadati</taxon>
        <taxon>Bacteroidota</taxon>
        <taxon>Flavobacteriia</taxon>
        <taxon>Flavobacteriales</taxon>
        <taxon>Flavobacteriaceae</taxon>
        <taxon>Galbibacter</taxon>
    </lineage>
</organism>
<dbReference type="Proteomes" id="UP000007364">
    <property type="component" value="Unassembled WGS sequence"/>
</dbReference>
<dbReference type="STRING" id="555500.I215_14703"/>
<evidence type="ECO:0000313" key="2">
    <source>
        <dbReference type="Proteomes" id="UP000007364"/>
    </source>
</evidence>
<proteinExistence type="predicted"/>
<evidence type="ECO:0000313" key="1">
    <source>
        <dbReference type="EMBL" id="EKF53989.1"/>
    </source>
</evidence>